<dbReference type="EMBL" id="CAAALY010121488">
    <property type="protein sequence ID" value="VEL31358.1"/>
    <property type="molecule type" value="Genomic_DNA"/>
</dbReference>
<protein>
    <submittedName>
        <fullName evidence="2">Uncharacterized protein</fullName>
    </submittedName>
</protein>
<dbReference type="AlphaFoldDB" id="A0A3S5CLP8"/>
<reference evidence="2" key="1">
    <citation type="submission" date="2018-11" db="EMBL/GenBank/DDBJ databases">
        <authorList>
            <consortium name="Pathogen Informatics"/>
        </authorList>
    </citation>
    <scope>NUCLEOTIDE SEQUENCE</scope>
</reference>
<sequence>MSRAVSCPICISPTALRFDFHFRRPNCTLIAQKLTLFVPIFSSFQVDEDKKTHEQMHNLIERLQSKLQTYKIQIETTEEIAAVNLAKYRKIQHEIEDSEERADQAEQALQKLRARNRSSLPSTKGISMGLLPVSSTACLRLADSITFINILNLLEILYPAIFLYCHPNLTQNQIVYVKWYLRQPKATKVFG</sequence>
<name>A0A3S5CLP8_9PLAT</name>
<keyword evidence="3" id="KW-1185">Reference proteome</keyword>
<dbReference type="Proteomes" id="UP000784294">
    <property type="component" value="Unassembled WGS sequence"/>
</dbReference>
<keyword evidence="1" id="KW-0175">Coiled coil</keyword>
<dbReference type="OrthoDB" id="2018427at2759"/>
<gene>
    <name evidence="2" type="ORF">PXEA_LOCUS24798</name>
</gene>
<evidence type="ECO:0000313" key="3">
    <source>
        <dbReference type="Proteomes" id="UP000784294"/>
    </source>
</evidence>
<evidence type="ECO:0000313" key="2">
    <source>
        <dbReference type="EMBL" id="VEL31358.1"/>
    </source>
</evidence>
<comment type="caution">
    <text evidence="2">The sequence shown here is derived from an EMBL/GenBank/DDBJ whole genome shotgun (WGS) entry which is preliminary data.</text>
</comment>
<organism evidence="2 3">
    <name type="scientific">Protopolystoma xenopodis</name>
    <dbReference type="NCBI Taxonomy" id="117903"/>
    <lineage>
        <taxon>Eukaryota</taxon>
        <taxon>Metazoa</taxon>
        <taxon>Spiralia</taxon>
        <taxon>Lophotrochozoa</taxon>
        <taxon>Platyhelminthes</taxon>
        <taxon>Monogenea</taxon>
        <taxon>Polyopisthocotylea</taxon>
        <taxon>Polystomatidea</taxon>
        <taxon>Polystomatidae</taxon>
        <taxon>Protopolystoma</taxon>
    </lineage>
</organism>
<proteinExistence type="predicted"/>
<evidence type="ECO:0000256" key="1">
    <source>
        <dbReference type="SAM" id="Coils"/>
    </source>
</evidence>
<feature type="coiled-coil region" evidence="1">
    <location>
        <begin position="46"/>
        <end position="115"/>
    </location>
</feature>
<accession>A0A3S5CLP8</accession>